<dbReference type="PIRSF" id="PIRSF005690">
    <property type="entry name" value="GerBA"/>
    <property type="match status" value="1"/>
</dbReference>
<dbReference type="InterPro" id="IPR004995">
    <property type="entry name" value="Spore_Ger"/>
</dbReference>
<dbReference type="Proteomes" id="UP000199158">
    <property type="component" value="Unassembled WGS sequence"/>
</dbReference>
<evidence type="ECO:0000256" key="1">
    <source>
        <dbReference type="ARBA" id="ARBA00005278"/>
    </source>
</evidence>
<dbReference type="GO" id="GO:0009847">
    <property type="term" value="P:spore germination"/>
    <property type="evidence" value="ECO:0007669"/>
    <property type="project" value="InterPro"/>
</dbReference>
<evidence type="ECO:0000256" key="2">
    <source>
        <dbReference type="ARBA" id="ARBA00023136"/>
    </source>
</evidence>
<protein>
    <submittedName>
        <fullName evidence="4">Spore germination protein KA</fullName>
    </submittedName>
</protein>
<feature type="transmembrane region" description="Helical" evidence="3">
    <location>
        <begin position="402"/>
        <end position="423"/>
    </location>
</feature>
<dbReference type="EMBL" id="FOCG01000001">
    <property type="protein sequence ID" value="SEM63143.1"/>
    <property type="molecule type" value="Genomic_DNA"/>
</dbReference>
<proteinExistence type="inferred from homology"/>
<keyword evidence="3" id="KW-0812">Transmembrane</keyword>
<dbReference type="STRING" id="474960.SAMN05216180_0967"/>
<feature type="transmembrane region" description="Helical" evidence="3">
    <location>
        <begin position="312"/>
        <end position="334"/>
    </location>
</feature>
<evidence type="ECO:0000313" key="5">
    <source>
        <dbReference type="Proteomes" id="UP000199158"/>
    </source>
</evidence>
<comment type="similarity">
    <text evidence="1">Belongs to the GerABKA family.</text>
</comment>
<keyword evidence="5" id="KW-1185">Reference proteome</keyword>
<dbReference type="PANTHER" id="PTHR22550:SF5">
    <property type="entry name" value="LEUCINE ZIPPER PROTEIN 4"/>
    <property type="match status" value="1"/>
</dbReference>
<dbReference type="PANTHER" id="PTHR22550">
    <property type="entry name" value="SPORE GERMINATION PROTEIN"/>
    <property type="match status" value="1"/>
</dbReference>
<dbReference type="InterPro" id="IPR050768">
    <property type="entry name" value="UPF0353/GerABKA_families"/>
</dbReference>
<keyword evidence="2 3" id="KW-0472">Membrane</keyword>
<evidence type="ECO:0000313" key="4">
    <source>
        <dbReference type="EMBL" id="SEM63143.1"/>
    </source>
</evidence>
<dbReference type="Pfam" id="PF03323">
    <property type="entry name" value="GerA"/>
    <property type="match status" value="1"/>
</dbReference>
<evidence type="ECO:0000256" key="3">
    <source>
        <dbReference type="SAM" id="Phobius"/>
    </source>
</evidence>
<organism evidence="4 5">
    <name type="scientific">Hydrogenoanaerobacterium saccharovorans</name>
    <dbReference type="NCBI Taxonomy" id="474960"/>
    <lineage>
        <taxon>Bacteria</taxon>
        <taxon>Bacillati</taxon>
        <taxon>Bacillota</taxon>
        <taxon>Clostridia</taxon>
        <taxon>Eubacteriales</taxon>
        <taxon>Oscillospiraceae</taxon>
        <taxon>Hydrogenoanaerobacterium</taxon>
    </lineage>
</organism>
<reference evidence="4 5" key="1">
    <citation type="submission" date="2016-10" db="EMBL/GenBank/DDBJ databases">
        <authorList>
            <person name="de Groot N.N."/>
        </authorList>
    </citation>
    <scope>NUCLEOTIDE SEQUENCE [LARGE SCALE GENOMIC DNA]</scope>
    <source>
        <strain evidence="4 5">CGMCC 1.5070</strain>
    </source>
</reference>
<dbReference type="GO" id="GO:0016020">
    <property type="term" value="C:membrane"/>
    <property type="evidence" value="ECO:0007669"/>
    <property type="project" value="InterPro"/>
</dbReference>
<gene>
    <name evidence="4" type="ORF">SAMN05216180_0967</name>
</gene>
<feature type="transmembrane region" description="Helical" evidence="3">
    <location>
        <begin position="379"/>
        <end position="396"/>
    </location>
</feature>
<sequence length="516" mass="56687">MFFQKVGKIIERSSSAAYAKNSPPLGDDEKLSKDLSQNIIDMREKLHNTADFVNKEMIICGQKVQILTFEGMVSTQNLTEALVKPLTNLKLENPTPQSLLHWIRFEAMLAPEQKEVYTLGELFKALMSGFVGVLIDGIDVAVIAGLQGFASRSISEPDSEVNVRGSREGFVEPIRTNMALIRRRIKSSRLVFEFAGAGQTSKTDLCLCYISNMVSPEILQDIRSRISKIDLNMVLDSGYIQPFLDTNIGSIFSNVGITERPDTVCAKIAEGRVVVLVDGTPFALVVPYLFSEHFQTMDDYSHRPFYSSFIRIMKYAAFFFTILLPGAYVAIATFHPELFPETLLLNIAASEETTPFPLMFEALLIHLIYEIMREAGLRLPRAIGHAIGIVGGLVIGDAAVKAGLIGSPMVMVVALTAISSFVVPSLYEPVTILRFLFIVIGGLFGMYGITLVLCIVFVNLCALNAYGVPATSAASPYKLFGLRDVFIRASWKTLGKRTLKIQRLPGSEVGGKGGSL</sequence>
<keyword evidence="3" id="KW-1133">Transmembrane helix</keyword>
<dbReference type="RefSeq" id="WP_162840803.1">
    <property type="nucleotide sequence ID" value="NZ_FOCG01000001.1"/>
</dbReference>
<feature type="transmembrane region" description="Helical" evidence="3">
    <location>
        <begin position="435"/>
        <end position="458"/>
    </location>
</feature>
<accession>A0A1H7ZXY7</accession>
<dbReference type="AlphaFoldDB" id="A0A1H7ZXY7"/>
<name>A0A1H7ZXY7_9FIRM</name>